<name>A0ABQ5I267_9ASTR</name>
<feature type="compositionally biased region" description="Polar residues" evidence="1">
    <location>
        <begin position="123"/>
        <end position="132"/>
    </location>
</feature>
<accession>A0ABQ5I267</accession>
<evidence type="ECO:0000256" key="1">
    <source>
        <dbReference type="SAM" id="MobiDB-lite"/>
    </source>
</evidence>
<protein>
    <recommendedName>
        <fullName evidence="4">Retrotransposon gag domain-containing protein</fullName>
    </recommendedName>
</protein>
<dbReference type="EMBL" id="BQNB010020269">
    <property type="protein sequence ID" value="GJT94160.1"/>
    <property type="molecule type" value="Genomic_DNA"/>
</dbReference>
<evidence type="ECO:0000313" key="2">
    <source>
        <dbReference type="EMBL" id="GJT94160.1"/>
    </source>
</evidence>
<evidence type="ECO:0008006" key="4">
    <source>
        <dbReference type="Google" id="ProtNLM"/>
    </source>
</evidence>
<comment type="caution">
    <text evidence="2">The sequence shown here is derived from an EMBL/GenBank/DDBJ whole genome shotgun (WGS) entry which is preliminary data.</text>
</comment>
<dbReference type="Proteomes" id="UP001151760">
    <property type="component" value="Unassembled WGS sequence"/>
</dbReference>
<proteinExistence type="predicted"/>
<keyword evidence="3" id="KW-1185">Reference proteome</keyword>
<feature type="region of interest" description="Disordered" evidence="1">
    <location>
        <begin position="119"/>
        <end position="138"/>
    </location>
</feature>
<reference evidence="2" key="1">
    <citation type="journal article" date="2022" name="Int. J. Mol. Sci.">
        <title>Draft Genome of Tanacetum Coccineum: Genomic Comparison of Closely Related Tanacetum-Family Plants.</title>
        <authorList>
            <person name="Yamashiro T."/>
            <person name="Shiraishi A."/>
            <person name="Nakayama K."/>
            <person name="Satake H."/>
        </authorList>
    </citation>
    <scope>NUCLEOTIDE SEQUENCE</scope>
</reference>
<gene>
    <name evidence="2" type="ORF">Tco_1083005</name>
</gene>
<evidence type="ECO:0000313" key="3">
    <source>
        <dbReference type="Proteomes" id="UP001151760"/>
    </source>
</evidence>
<reference evidence="2" key="2">
    <citation type="submission" date="2022-01" db="EMBL/GenBank/DDBJ databases">
        <authorList>
            <person name="Yamashiro T."/>
            <person name="Shiraishi A."/>
            <person name="Satake H."/>
            <person name="Nakayama K."/>
        </authorList>
    </citation>
    <scope>NUCLEOTIDE SEQUENCE</scope>
</reference>
<sequence length="387" mass="44223">MNRYGYSSVGRFDVFFRDQLLMFRQHQDESLYDSWTRFKDIIQKVPNHGLSIWTLIEIFLKHLDSLSRHIINLTAEGDLRKFSDIGAWDDMVRVQVPRCMAWLDYDEHVDSLSTMDNEVGVTSPESTTQTLPSFEEYTPPVTYPEEVEKTLGTPIEVEPLNETKLEEVGLNCNHNTPLSSREVPSFDGPEPQPLLNSPSLDVSLGDVIGPEPPIKPHSPDSSRMKEMFDDDWGLESKKVSPLGEELSLFDRPNKVEKGRILEAHRLEPIFQQQISQRIDPSHHDAGRLLGAYDLGFATPRAMVHAGDKTSGDARSWYMISGDAKSWVCDCLHIFTVILHNCPTVEILAQRLGFLQTYELTNIIVDVFECHFQVKRMIVKVEMYDSRL</sequence>
<organism evidence="2 3">
    <name type="scientific">Tanacetum coccineum</name>
    <dbReference type="NCBI Taxonomy" id="301880"/>
    <lineage>
        <taxon>Eukaryota</taxon>
        <taxon>Viridiplantae</taxon>
        <taxon>Streptophyta</taxon>
        <taxon>Embryophyta</taxon>
        <taxon>Tracheophyta</taxon>
        <taxon>Spermatophyta</taxon>
        <taxon>Magnoliopsida</taxon>
        <taxon>eudicotyledons</taxon>
        <taxon>Gunneridae</taxon>
        <taxon>Pentapetalae</taxon>
        <taxon>asterids</taxon>
        <taxon>campanulids</taxon>
        <taxon>Asterales</taxon>
        <taxon>Asteraceae</taxon>
        <taxon>Asteroideae</taxon>
        <taxon>Anthemideae</taxon>
        <taxon>Anthemidinae</taxon>
        <taxon>Tanacetum</taxon>
    </lineage>
</organism>
<feature type="region of interest" description="Disordered" evidence="1">
    <location>
        <begin position="172"/>
        <end position="198"/>
    </location>
</feature>